<sequence length="459" mass="51225">ASWALICAPLLLPGLQTEITYGDYRTRQETHSVDVLDLVLPSDIHPLWRLFDPHRITHLYGSWNVVPGITIFLVGSYGLWKTRRITWHLTALATIMLLFAMGPTLHVGGIRTGIPLPHRLLNLSSVGQASQRPNHFFVFSIAVLTLGVALALRHQRKRTMLLVGLGMFAVDCVPPLPWPTIVGVPPNWLETLNTVPNSALIELPIRSREIDYQFSQLWHGRPITGGYVSRNPADPIIGLPIFQRLSGEASPTVLGGDEREQLLAAIGASCSQLLLVHGDRQPVVPLAATKQMIETLVPEAQQLGGPDPLIYRVQAEPQPLLLPGRGWYDLEYDAERRWQWTAPEATFDVVNPLPLPVTVQLRMALEGVGEDRLVQLATERESLWRERLVDGLRHRLVFARLDAHERRTLHLRSEPLQETTGSQRVLGVVVRQITATIVQPQDLAHACPTSDPLPPALRR</sequence>
<dbReference type="EMBL" id="CADCTR010001723">
    <property type="protein sequence ID" value="CAA9309207.1"/>
    <property type="molecule type" value="Genomic_DNA"/>
</dbReference>
<accession>A0A6J4KQQ4</accession>
<reference evidence="2" key="1">
    <citation type="submission" date="2020-02" db="EMBL/GenBank/DDBJ databases">
        <authorList>
            <person name="Meier V. D."/>
        </authorList>
    </citation>
    <scope>NUCLEOTIDE SEQUENCE</scope>
    <source>
        <strain evidence="2">AVDCRST_MAG93</strain>
    </source>
</reference>
<proteinExistence type="predicted"/>
<keyword evidence="1" id="KW-1133">Transmembrane helix</keyword>
<feature type="transmembrane region" description="Helical" evidence="1">
    <location>
        <begin position="92"/>
        <end position="114"/>
    </location>
</feature>
<feature type="non-terminal residue" evidence="2">
    <location>
        <position position="1"/>
    </location>
</feature>
<feature type="transmembrane region" description="Helical" evidence="1">
    <location>
        <begin position="134"/>
        <end position="152"/>
    </location>
</feature>
<organism evidence="2">
    <name type="scientific">uncultured Chloroflexia bacterium</name>
    <dbReference type="NCBI Taxonomy" id="1672391"/>
    <lineage>
        <taxon>Bacteria</taxon>
        <taxon>Bacillati</taxon>
        <taxon>Chloroflexota</taxon>
        <taxon>Chloroflexia</taxon>
        <taxon>environmental samples</taxon>
    </lineage>
</organism>
<evidence type="ECO:0000256" key="1">
    <source>
        <dbReference type="SAM" id="Phobius"/>
    </source>
</evidence>
<evidence type="ECO:0000313" key="2">
    <source>
        <dbReference type="EMBL" id="CAA9309207.1"/>
    </source>
</evidence>
<keyword evidence="1" id="KW-0472">Membrane</keyword>
<gene>
    <name evidence="2" type="ORF">AVDCRST_MAG93-5111</name>
</gene>
<keyword evidence="1" id="KW-0812">Transmembrane</keyword>
<protein>
    <submittedName>
        <fullName evidence="2">Uncharacterized protein</fullName>
    </submittedName>
</protein>
<feature type="transmembrane region" description="Helical" evidence="1">
    <location>
        <begin position="60"/>
        <end position="80"/>
    </location>
</feature>
<name>A0A6J4KQQ4_9CHLR</name>
<dbReference type="AlphaFoldDB" id="A0A6J4KQQ4"/>